<dbReference type="Proteomes" id="UP000253426">
    <property type="component" value="Unassembled WGS sequence"/>
</dbReference>
<keyword evidence="3" id="KW-1185">Reference proteome</keyword>
<keyword evidence="1" id="KW-0812">Transmembrane</keyword>
<evidence type="ECO:0000256" key="1">
    <source>
        <dbReference type="SAM" id="Phobius"/>
    </source>
</evidence>
<gene>
    <name evidence="2" type="ORF">DES53_104361</name>
</gene>
<organism evidence="2 3">
    <name type="scientific">Roseimicrobium gellanilyticum</name>
    <dbReference type="NCBI Taxonomy" id="748857"/>
    <lineage>
        <taxon>Bacteria</taxon>
        <taxon>Pseudomonadati</taxon>
        <taxon>Verrucomicrobiota</taxon>
        <taxon>Verrucomicrobiia</taxon>
        <taxon>Verrucomicrobiales</taxon>
        <taxon>Verrucomicrobiaceae</taxon>
        <taxon>Roseimicrobium</taxon>
    </lineage>
</organism>
<sequence length="89" mass="10270">MPESPLASSSRGWWYALTAVLPLLYLLSIPPLYFSFLRTTSSSGAFDVPGWVRFYIGPYMLLTDIPLLAEPMRTYFFWWAEVLDARGVW</sequence>
<feature type="transmembrane region" description="Helical" evidence="1">
    <location>
        <begin position="12"/>
        <end position="34"/>
    </location>
</feature>
<dbReference type="EMBL" id="QNRR01000004">
    <property type="protein sequence ID" value="RBP44540.1"/>
    <property type="molecule type" value="Genomic_DNA"/>
</dbReference>
<comment type="caution">
    <text evidence="2">The sequence shown here is derived from an EMBL/GenBank/DDBJ whole genome shotgun (WGS) entry which is preliminary data.</text>
</comment>
<protein>
    <submittedName>
        <fullName evidence="2">Uncharacterized protein</fullName>
    </submittedName>
</protein>
<accession>A0A366HQ00</accession>
<dbReference type="RefSeq" id="WP_147263409.1">
    <property type="nucleotide sequence ID" value="NZ_QNRR01000004.1"/>
</dbReference>
<reference evidence="2 3" key="1">
    <citation type="submission" date="2018-06" db="EMBL/GenBank/DDBJ databases">
        <title>Genomic Encyclopedia of Type Strains, Phase IV (KMG-IV): sequencing the most valuable type-strain genomes for metagenomic binning, comparative biology and taxonomic classification.</title>
        <authorList>
            <person name="Goeker M."/>
        </authorList>
    </citation>
    <scope>NUCLEOTIDE SEQUENCE [LARGE SCALE GENOMIC DNA]</scope>
    <source>
        <strain evidence="2 3">DSM 25532</strain>
    </source>
</reference>
<proteinExistence type="predicted"/>
<evidence type="ECO:0000313" key="3">
    <source>
        <dbReference type="Proteomes" id="UP000253426"/>
    </source>
</evidence>
<evidence type="ECO:0000313" key="2">
    <source>
        <dbReference type="EMBL" id="RBP44540.1"/>
    </source>
</evidence>
<keyword evidence="1" id="KW-1133">Transmembrane helix</keyword>
<name>A0A366HQ00_9BACT</name>
<dbReference type="AlphaFoldDB" id="A0A366HQ00"/>
<keyword evidence="1" id="KW-0472">Membrane</keyword>